<dbReference type="GO" id="GO:0046872">
    <property type="term" value="F:metal ion binding"/>
    <property type="evidence" value="ECO:0007669"/>
    <property type="project" value="InterPro"/>
</dbReference>
<dbReference type="eggNOG" id="KOG0207">
    <property type="taxonomic scope" value="Eukaryota"/>
</dbReference>
<name>A0A058ZXE5_EUCGR</name>
<dbReference type="EMBL" id="KK198781">
    <property type="protein sequence ID" value="KCW45730.1"/>
    <property type="molecule type" value="Genomic_DNA"/>
</dbReference>
<dbReference type="InterPro" id="IPR006121">
    <property type="entry name" value="HMA_dom"/>
</dbReference>
<reference evidence="2" key="1">
    <citation type="submission" date="2013-07" db="EMBL/GenBank/DDBJ databases">
        <title>The genome of Eucalyptus grandis.</title>
        <authorList>
            <person name="Schmutz J."/>
            <person name="Hayes R."/>
            <person name="Myburg A."/>
            <person name="Tuskan G."/>
            <person name="Grattapaglia D."/>
            <person name="Rokhsar D.S."/>
        </authorList>
    </citation>
    <scope>NUCLEOTIDE SEQUENCE</scope>
    <source>
        <tissue evidence="2">Leaf extractions</tissue>
    </source>
</reference>
<organism evidence="2">
    <name type="scientific">Eucalyptus grandis</name>
    <name type="common">Flooded gum</name>
    <dbReference type="NCBI Taxonomy" id="71139"/>
    <lineage>
        <taxon>Eukaryota</taxon>
        <taxon>Viridiplantae</taxon>
        <taxon>Streptophyta</taxon>
        <taxon>Embryophyta</taxon>
        <taxon>Tracheophyta</taxon>
        <taxon>Spermatophyta</taxon>
        <taxon>Magnoliopsida</taxon>
        <taxon>eudicotyledons</taxon>
        <taxon>Gunneridae</taxon>
        <taxon>Pentapetalae</taxon>
        <taxon>rosids</taxon>
        <taxon>malvids</taxon>
        <taxon>Myrtales</taxon>
        <taxon>Myrtaceae</taxon>
        <taxon>Myrtoideae</taxon>
        <taxon>Eucalypteae</taxon>
        <taxon>Eucalyptus</taxon>
    </lineage>
</organism>
<keyword evidence="3" id="KW-1185">Reference proteome</keyword>
<dbReference type="Proteomes" id="UP000030711">
    <property type="component" value="Unassembled WGS sequence"/>
</dbReference>
<proteinExistence type="predicted"/>
<dbReference type="InterPro" id="IPR036163">
    <property type="entry name" value="HMA_dom_sf"/>
</dbReference>
<dbReference type="STRING" id="71139.A0A058ZXE5"/>
<accession>A0A058ZXE5</accession>
<dbReference type="AlphaFoldDB" id="A0A058ZXE5"/>
<sequence>MTRGGCSASVKRILENHPQIPAASVNLTAETAVIWPLFEAKTVHTWQREWGETVAKHLTNCGFKSNPRGKQFYSPYACCSRMRFGCHLGISLLHRTCPLSQIFCVDYSIY</sequence>
<evidence type="ECO:0000313" key="2">
    <source>
        <dbReference type="EMBL" id="KCW45730.1"/>
    </source>
</evidence>
<reference evidence="1" key="3">
    <citation type="submission" date="2023-04" db="EMBL/GenBank/DDBJ databases">
        <title>WGS assembly of Eucalyptus grandis.</title>
        <authorList>
            <person name="Myburg A."/>
            <person name="Grattapaglia D."/>
            <person name="Tuskan G."/>
            <person name="Hellsten U."/>
            <person name="Hayes R."/>
            <person name="Grimwood J."/>
            <person name="Jenkins J."/>
            <person name="Lindquist E."/>
            <person name="Tice H."/>
            <person name="Bauer D."/>
            <person name="Goodstein D."/>
            <person name="Dubchak I."/>
            <person name="Poliakov A."/>
            <person name="Mizrachi E."/>
            <person name="Kullan A."/>
            <person name="Hussey S."/>
            <person name="Pinard D."/>
            <person name="Van D."/>
            <person name="Singh P."/>
            <person name="Van J."/>
            <person name="Silva-Junior O."/>
            <person name="Togawa R."/>
            <person name="Pappas M."/>
            <person name="Faria D."/>
            <person name="Sansaloni C."/>
            <person name="Petroli C."/>
            <person name="Yang X."/>
            <person name="Ranjan P."/>
            <person name="Tschaplinski T."/>
            <person name="Ye C."/>
            <person name="Li T."/>
            <person name="Sterck L."/>
            <person name="Vanneste K."/>
            <person name="Murat F."/>
            <person name="Soler M."/>
            <person name="Clemente H."/>
            <person name="Saidi N."/>
            <person name="Cassan-Wang H."/>
            <person name="Dunand C."/>
            <person name="Hefer C."/>
            <person name="Bornberg-Bauer E."/>
            <person name="Kersting A."/>
            <person name="Vining K."/>
            <person name="Amarasinghe V."/>
            <person name="Ranik M."/>
            <person name="Naithani S."/>
            <person name="Elser J."/>
            <person name="Boyd A."/>
            <person name="Liston A."/>
            <person name="Spatafora J."/>
            <person name="Dharmwardhana P."/>
            <person name="Raja R."/>
            <person name="Sullivan C."/>
            <person name="Romanel E."/>
            <person name="Alves-Ferreira M."/>
            <person name="Kulheim C."/>
            <person name="Foley W."/>
            <person name="Carocha V."/>
            <person name="Paiva J."/>
            <person name="Kudrna D."/>
            <person name="Brommonschenkel S."/>
            <person name="Pasquali G."/>
            <person name="Byrne M."/>
            <person name="Rigault P."/>
            <person name="Tibbits J."/>
            <person name="Spokevicius A."/>
            <person name="Jones R."/>
            <person name="Steane D."/>
            <person name="Vaillancourt R."/>
            <person name="Potts B."/>
            <person name="Joubert F."/>
            <person name="Barry K."/>
            <person name="Pappas G."/>
            <person name="Strauss S."/>
            <person name="Jaiswal P."/>
            <person name="Grima-Pettenati J."/>
            <person name="Salse J."/>
            <person name="Van D."/>
            <person name="Rokhsar D."/>
            <person name="Schmutz J."/>
        </authorList>
    </citation>
    <scope>NUCLEOTIDE SEQUENCE</scope>
    <source>
        <tissue evidence="1">Leaf extractions</tissue>
    </source>
</reference>
<dbReference type="InParanoid" id="A0A058ZXE5"/>
<dbReference type="Gene3D" id="3.30.70.100">
    <property type="match status" value="1"/>
</dbReference>
<protein>
    <submittedName>
        <fullName evidence="2">Uncharacterized protein</fullName>
    </submittedName>
</protein>
<reference evidence="1" key="2">
    <citation type="journal article" date="2014" name="Nature">
        <title>The genome of Eucalyptus grandis.</title>
        <authorList>
            <person name="Myburg A.A."/>
            <person name="Grattapaglia D."/>
            <person name="Tuskan G.A."/>
            <person name="Hellsten U."/>
            <person name="Hayes R.D."/>
            <person name="Grimwood J."/>
            <person name="Jenkins J."/>
            <person name="Lindquist E."/>
            <person name="Tice H."/>
            <person name="Bauer D."/>
            <person name="Goodstein D.M."/>
            <person name="Dubchak I."/>
            <person name="Poliakov A."/>
            <person name="Mizrachi E."/>
            <person name="Kullan A.R."/>
            <person name="Hussey S.G."/>
            <person name="Pinard D."/>
            <person name="van der Merwe K."/>
            <person name="Singh P."/>
            <person name="van Jaarsveld I."/>
            <person name="Silva-Junior O.B."/>
            <person name="Togawa R.C."/>
            <person name="Pappas M.R."/>
            <person name="Faria D.A."/>
            <person name="Sansaloni C.P."/>
            <person name="Petroli C.D."/>
            <person name="Yang X."/>
            <person name="Ranjan P."/>
            <person name="Tschaplinski T.J."/>
            <person name="Ye C.Y."/>
            <person name="Li T."/>
            <person name="Sterck L."/>
            <person name="Vanneste K."/>
            <person name="Murat F."/>
            <person name="Soler M."/>
            <person name="Clemente H.S."/>
            <person name="Saidi N."/>
            <person name="Cassan-Wang H."/>
            <person name="Dunand C."/>
            <person name="Hefer C.A."/>
            <person name="Bornberg-Bauer E."/>
            <person name="Kersting A.R."/>
            <person name="Vining K."/>
            <person name="Amarasinghe V."/>
            <person name="Ranik M."/>
            <person name="Naithani S."/>
            <person name="Elser J."/>
            <person name="Boyd A.E."/>
            <person name="Liston A."/>
            <person name="Spatafora J.W."/>
            <person name="Dharmwardhana P."/>
            <person name="Raja R."/>
            <person name="Sullivan C."/>
            <person name="Romanel E."/>
            <person name="Alves-Ferreira M."/>
            <person name="Kulheim C."/>
            <person name="Foley W."/>
            <person name="Carocha V."/>
            <person name="Paiva J."/>
            <person name="Kudrna D."/>
            <person name="Brommonschenkel S.H."/>
            <person name="Pasquali G."/>
            <person name="Byrne M."/>
            <person name="Rigault P."/>
            <person name="Tibbits J."/>
            <person name="Spokevicius A."/>
            <person name="Jones R.C."/>
            <person name="Steane D.A."/>
            <person name="Vaillancourt R.E."/>
            <person name="Potts B.M."/>
            <person name="Joubert F."/>
            <person name="Barry K."/>
            <person name="Pappas G.J."/>
            <person name="Strauss S.H."/>
            <person name="Jaiswal P."/>
            <person name="Grima-Pettenati J."/>
            <person name="Salse J."/>
            <person name="Van de Peer Y."/>
            <person name="Rokhsar D.S."/>
            <person name="Schmutz J."/>
        </authorList>
    </citation>
    <scope>NUCLEOTIDE SEQUENCE</scope>
    <source>
        <tissue evidence="1">Leaf extractions</tissue>
    </source>
</reference>
<dbReference type="SUPFAM" id="SSF55008">
    <property type="entry name" value="HMA, heavy metal-associated domain"/>
    <property type="match status" value="1"/>
</dbReference>
<gene>
    <name evidence="2" type="ORF">EUGRSUZ_L00476</name>
</gene>
<evidence type="ECO:0000313" key="3">
    <source>
        <dbReference type="Proteomes" id="UP000030711"/>
    </source>
</evidence>
<evidence type="ECO:0000313" key="1">
    <source>
        <dbReference type="EMBL" id="KAK2633143.1"/>
    </source>
</evidence>
<dbReference type="Gramene" id="KCW45730">
    <property type="protein sequence ID" value="KCW45730"/>
    <property type="gene ID" value="EUGRSUZ_L00476"/>
</dbReference>
<dbReference type="CDD" id="cd00371">
    <property type="entry name" value="HMA"/>
    <property type="match status" value="1"/>
</dbReference>
<dbReference type="EMBL" id="MU848271">
    <property type="protein sequence ID" value="KAK2633143.1"/>
    <property type="molecule type" value="Genomic_DNA"/>
</dbReference>
<reference evidence="1" key="4">
    <citation type="submission" date="2023-07" db="EMBL/GenBank/DDBJ databases">
        <authorList>
            <person name="Myburg A.A."/>
            <person name="Grattapaglia D."/>
            <person name="Tuskan G.A."/>
            <person name="Hellsten U."/>
            <person name="Hayes R.D."/>
            <person name="Grimwood J."/>
            <person name="Jenkins J."/>
            <person name="Lindquist E."/>
            <person name="Tice H."/>
            <person name="Bauer D."/>
            <person name="Goodstein D.M."/>
            <person name="Dubchak I."/>
            <person name="Poliakov A."/>
            <person name="Mizrachi E."/>
            <person name="Kullan A.R."/>
            <person name="Hussey S.G."/>
            <person name="Pinard D."/>
            <person name="Van D.M."/>
            <person name="Singh P."/>
            <person name="Van J.I."/>
            <person name="Silva-Junior O.B."/>
            <person name="Togawa R.C."/>
            <person name="Pappas M.R."/>
            <person name="Faria D.A."/>
            <person name="Sansaloni C.P."/>
            <person name="Petroli C.D."/>
            <person name="Yang X."/>
            <person name="Ranjan P."/>
            <person name="Tschaplinski T.J."/>
            <person name="Ye C.Y."/>
            <person name="Li T."/>
            <person name="Sterck L."/>
            <person name="Vanneste K."/>
            <person name="Murat F."/>
            <person name="Soler M."/>
            <person name="Clemente H.S."/>
            <person name="Saidi N."/>
            <person name="Cassan-Wang H."/>
            <person name="Dunand C."/>
            <person name="Hefer C.A."/>
            <person name="Bornberg-Bauer E."/>
            <person name="Kersting A.R."/>
            <person name="Vining K."/>
            <person name="Amarasinghe V."/>
            <person name="Ranik M."/>
            <person name="Naithani S."/>
            <person name="Elser J."/>
            <person name="Boyd A.E."/>
            <person name="Liston A."/>
            <person name="Spatafora J.W."/>
            <person name="Dharmwardhana P."/>
            <person name="Raja R."/>
            <person name="Sullivan C."/>
            <person name="Romanel E."/>
            <person name="Alves-Ferreira M."/>
            <person name="Kulheim C."/>
            <person name="Foley W."/>
            <person name="Carocha V."/>
            <person name="Paiva J."/>
            <person name="Kudrna D."/>
            <person name="Brommonschenkel S.H."/>
            <person name="Pasquali G."/>
            <person name="Byrne M."/>
            <person name="Rigault P."/>
            <person name="Tibbits J."/>
            <person name="Spokevicius A."/>
            <person name="Jones R.C."/>
            <person name="Steane D.A."/>
            <person name="Vaillancourt R.E."/>
            <person name="Potts B.M."/>
            <person name="Joubert F."/>
            <person name="Barry K."/>
            <person name="Pappas G.J."/>
            <person name="Strauss S.H."/>
            <person name="Jaiswal P."/>
            <person name="Grima-Pettenati J."/>
            <person name="Salse J."/>
            <person name="Van D.P."/>
            <person name="Rokhsar D.S."/>
            <person name="Schmutz J."/>
        </authorList>
    </citation>
    <scope>NUCLEOTIDE SEQUENCE</scope>
    <source>
        <tissue evidence="1">Leaf extractions</tissue>
    </source>
</reference>